<dbReference type="Proteomes" id="UP000026961">
    <property type="component" value="Chromosome 1"/>
</dbReference>
<evidence type="ECO:0000313" key="3">
    <source>
        <dbReference type="Proteomes" id="UP000026961"/>
    </source>
</evidence>
<feature type="compositionally biased region" description="Basic and acidic residues" evidence="1">
    <location>
        <begin position="135"/>
        <end position="149"/>
    </location>
</feature>
<evidence type="ECO:0000256" key="1">
    <source>
        <dbReference type="SAM" id="MobiDB-lite"/>
    </source>
</evidence>
<evidence type="ECO:0000313" key="2">
    <source>
        <dbReference type="EnsemblPlants" id="OGLUM01G40130.4"/>
    </source>
</evidence>
<reference evidence="2" key="2">
    <citation type="submission" date="2015-04" db="UniProtKB">
        <authorList>
            <consortium name="EnsemblPlants"/>
        </authorList>
    </citation>
    <scope>IDENTIFICATION</scope>
</reference>
<name>A0A0D9YGW8_9ORYZ</name>
<dbReference type="Gramene" id="OGLUM01G40130.4">
    <property type="protein sequence ID" value="OGLUM01G40130.4"/>
    <property type="gene ID" value="OGLUM01G40130"/>
</dbReference>
<dbReference type="AlphaFoldDB" id="A0A0D9YGW8"/>
<reference evidence="2" key="1">
    <citation type="submission" date="2013-08" db="EMBL/GenBank/DDBJ databases">
        <title>Oryza genome evolution.</title>
        <authorList>
            <person name="Wing R.A."/>
            <person name="Panaud O."/>
            <person name="Oliveira A.C."/>
        </authorList>
    </citation>
    <scope>NUCLEOTIDE SEQUENCE</scope>
</reference>
<feature type="compositionally biased region" description="Basic residues" evidence="1">
    <location>
        <begin position="75"/>
        <end position="88"/>
    </location>
</feature>
<reference evidence="2" key="3">
    <citation type="submission" date="2018-05" db="EMBL/GenBank/DDBJ databases">
        <title>OgluRS3 (Oryza glumaepatula Reference Sequence Version 3).</title>
        <authorList>
            <person name="Zhang J."/>
            <person name="Kudrna D."/>
            <person name="Lee S."/>
            <person name="Talag J."/>
            <person name="Welchert J."/>
            <person name="Wing R.A."/>
        </authorList>
    </citation>
    <scope>NUCLEOTIDE SEQUENCE [LARGE SCALE GENOMIC DNA]</scope>
</reference>
<accession>A0A0D9YGW8</accession>
<dbReference type="EnsemblPlants" id="OGLUM01G40130.4">
    <property type="protein sequence ID" value="OGLUM01G40130.4"/>
    <property type="gene ID" value="OGLUM01G40130"/>
</dbReference>
<feature type="compositionally biased region" description="Acidic residues" evidence="1">
    <location>
        <begin position="116"/>
        <end position="126"/>
    </location>
</feature>
<feature type="compositionally biased region" description="Pro residues" evidence="1">
    <location>
        <begin position="22"/>
        <end position="33"/>
    </location>
</feature>
<sequence length="165" mass="17699">MHGPHGAVPARTSNGKKNPPLTCGPPPRRPVPSRPRRGGAHLSWTSSSWGDSLAFRLHKRRQRHASPLSRCGEPRKRRERTARRRRGARSPPAAAARGGPHAVRGGRGGAHVTAGGEEEEEEEEEGGVVVVRGGGGRDRESESILRAADKSQSGGAFRRGEESFS</sequence>
<organism evidence="2">
    <name type="scientific">Oryza glumipatula</name>
    <dbReference type="NCBI Taxonomy" id="40148"/>
    <lineage>
        <taxon>Eukaryota</taxon>
        <taxon>Viridiplantae</taxon>
        <taxon>Streptophyta</taxon>
        <taxon>Embryophyta</taxon>
        <taxon>Tracheophyta</taxon>
        <taxon>Spermatophyta</taxon>
        <taxon>Magnoliopsida</taxon>
        <taxon>Liliopsida</taxon>
        <taxon>Poales</taxon>
        <taxon>Poaceae</taxon>
        <taxon>BOP clade</taxon>
        <taxon>Oryzoideae</taxon>
        <taxon>Oryzeae</taxon>
        <taxon>Oryzinae</taxon>
        <taxon>Oryza</taxon>
    </lineage>
</organism>
<feature type="region of interest" description="Disordered" evidence="1">
    <location>
        <begin position="1"/>
        <end position="165"/>
    </location>
</feature>
<protein>
    <submittedName>
        <fullName evidence="2">Uncharacterized protein</fullName>
    </submittedName>
</protein>
<proteinExistence type="predicted"/>
<keyword evidence="3" id="KW-1185">Reference proteome</keyword>
<feature type="compositionally biased region" description="Low complexity" evidence="1">
    <location>
        <begin position="89"/>
        <end position="103"/>
    </location>
</feature>